<dbReference type="PANTHER" id="PTHR11079">
    <property type="entry name" value="CYTOSINE DEAMINASE FAMILY MEMBER"/>
    <property type="match status" value="1"/>
</dbReference>
<dbReference type="Gene3D" id="3.40.140.10">
    <property type="entry name" value="Cytidine Deaminase, domain 2"/>
    <property type="match status" value="1"/>
</dbReference>
<evidence type="ECO:0000256" key="3">
    <source>
        <dbReference type="SAM" id="SignalP"/>
    </source>
</evidence>
<feature type="chain" id="PRO_5015653315" description="CMP/dCMP-type deaminase domain-containing protein" evidence="3">
    <location>
        <begin position="21"/>
        <end position="269"/>
    </location>
</feature>
<dbReference type="PROSITE" id="PS51747">
    <property type="entry name" value="CYT_DCMP_DEAMINASES_2"/>
    <property type="match status" value="1"/>
</dbReference>
<dbReference type="PANTHER" id="PTHR11079:SF203">
    <property type="entry name" value="CMP_DCMP-TYPE DEAMINASE DOMAIN-CONTAINING PROTEIN"/>
    <property type="match status" value="1"/>
</dbReference>
<sequence>MQTIAQLALLGAACVQAVLGSHYPGLGLHNDDQSGLSLNGVPATTRTKWMRVANDHFPFGVAVVNTTSDELVCVAANKVGVTGNPSMHGEISGLHRCTQVLTERGLSPQEILAAWHDLTMYTTGEPCAMCASALRWAGMGEVVWATSIETIIKNGRNQIYLPSSMIVAASYSMPHQTHWFGSILANETDPHFFHQFNESAPCPGMCTRQKVAGSRVTMCVPDDEWKSEWKAREGEWEKQLMETKGAIAEEWYGVTGSGRKIRNRGHDEL</sequence>
<dbReference type="GO" id="GO:0052717">
    <property type="term" value="F:tRNA-specific adenosine-34 deaminase activity"/>
    <property type="evidence" value="ECO:0007669"/>
    <property type="project" value="TreeGrafter"/>
</dbReference>
<dbReference type="SUPFAM" id="SSF53927">
    <property type="entry name" value="Cytidine deaminase-like"/>
    <property type="match status" value="1"/>
</dbReference>
<dbReference type="InterPro" id="IPR002125">
    <property type="entry name" value="CMP_dCMP_dom"/>
</dbReference>
<dbReference type="AlphaFoldDB" id="A0A2S5B7S6"/>
<dbReference type="Proteomes" id="UP000237144">
    <property type="component" value="Unassembled WGS sequence"/>
</dbReference>
<dbReference type="EMBL" id="PJQD01000046">
    <property type="protein sequence ID" value="POY72834.1"/>
    <property type="molecule type" value="Genomic_DNA"/>
</dbReference>
<dbReference type="GO" id="GO:0002100">
    <property type="term" value="P:tRNA wobble adenosine to inosine editing"/>
    <property type="evidence" value="ECO:0007669"/>
    <property type="project" value="TreeGrafter"/>
</dbReference>
<feature type="signal peptide" evidence="3">
    <location>
        <begin position="1"/>
        <end position="20"/>
    </location>
</feature>
<evidence type="ECO:0000313" key="6">
    <source>
        <dbReference type="Proteomes" id="UP000237144"/>
    </source>
</evidence>
<dbReference type="CDD" id="cd01285">
    <property type="entry name" value="nucleoside_deaminase"/>
    <property type="match status" value="1"/>
</dbReference>
<organism evidence="5 6">
    <name type="scientific">Rhodotorula taiwanensis</name>
    <dbReference type="NCBI Taxonomy" id="741276"/>
    <lineage>
        <taxon>Eukaryota</taxon>
        <taxon>Fungi</taxon>
        <taxon>Dikarya</taxon>
        <taxon>Basidiomycota</taxon>
        <taxon>Pucciniomycotina</taxon>
        <taxon>Microbotryomycetes</taxon>
        <taxon>Sporidiobolales</taxon>
        <taxon>Sporidiobolaceae</taxon>
        <taxon>Rhodotorula</taxon>
    </lineage>
</organism>
<protein>
    <recommendedName>
        <fullName evidence="4">CMP/dCMP-type deaminase domain-containing protein</fullName>
    </recommendedName>
</protein>
<dbReference type="STRING" id="741276.A0A2S5B7S6"/>
<gene>
    <name evidence="5" type="ORF">BMF94_4089</name>
</gene>
<keyword evidence="1" id="KW-0479">Metal-binding</keyword>
<dbReference type="OrthoDB" id="408702at2759"/>
<dbReference type="Pfam" id="PF00383">
    <property type="entry name" value="dCMP_cyt_deam_1"/>
    <property type="match status" value="1"/>
</dbReference>
<name>A0A2S5B7S6_9BASI</name>
<keyword evidence="6" id="KW-1185">Reference proteome</keyword>
<evidence type="ECO:0000256" key="1">
    <source>
        <dbReference type="ARBA" id="ARBA00022723"/>
    </source>
</evidence>
<dbReference type="PROSITE" id="PS00903">
    <property type="entry name" value="CYT_DCMP_DEAMINASES_1"/>
    <property type="match status" value="1"/>
</dbReference>
<evidence type="ECO:0000259" key="4">
    <source>
        <dbReference type="PROSITE" id="PS51747"/>
    </source>
</evidence>
<dbReference type="GO" id="GO:0008270">
    <property type="term" value="F:zinc ion binding"/>
    <property type="evidence" value="ECO:0007669"/>
    <property type="project" value="InterPro"/>
</dbReference>
<reference evidence="5 6" key="1">
    <citation type="journal article" date="2018" name="Front. Microbiol.">
        <title>Prospects for Fungal Bioremediation of Acidic Radioactive Waste Sites: Characterization and Genome Sequence of Rhodotorula taiwanensis MD1149.</title>
        <authorList>
            <person name="Tkavc R."/>
            <person name="Matrosova V.Y."/>
            <person name="Grichenko O.E."/>
            <person name="Gostincar C."/>
            <person name="Volpe R.P."/>
            <person name="Klimenkova P."/>
            <person name="Gaidamakova E.K."/>
            <person name="Zhou C.E."/>
            <person name="Stewart B.J."/>
            <person name="Lyman M.G."/>
            <person name="Malfatti S.A."/>
            <person name="Rubinfeld B."/>
            <person name="Courtot M."/>
            <person name="Singh J."/>
            <person name="Dalgard C.L."/>
            <person name="Hamilton T."/>
            <person name="Frey K.G."/>
            <person name="Gunde-Cimerman N."/>
            <person name="Dugan L."/>
            <person name="Daly M.J."/>
        </authorList>
    </citation>
    <scope>NUCLEOTIDE SEQUENCE [LARGE SCALE GENOMIC DNA]</scope>
    <source>
        <strain evidence="5 6">MD1149</strain>
    </source>
</reference>
<dbReference type="InterPro" id="IPR016193">
    <property type="entry name" value="Cytidine_deaminase-like"/>
</dbReference>
<keyword evidence="2" id="KW-0862">Zinc</keyword>
<keyword evidence="3" id="KW-0732">Signal</keyword>
<comment type="caution">
    <text evidence="5">The sequence shown here is derived from an EMBL/GenBank/DDBJ whole genome shotgun (WGS) entry which is preliminary data.</text>
</comment>
<proteinExistence type="predicted"/>
<dbReference type="InterPro" id="IPR016192">
    <property type="entry name" value="APOBEC/CMP_deaminase_Zn-bd"/>
</dbReference>
<accession>A0A2S5B7S6</accession>
<evidence type="ECO:0000256" key="2">
    <source>
        <dbReference type="ARBA" id="ARBA00022833"/>
    </source>
</evidence>
<feature type="domain" description="CMP/dCMP-type deaminase" evidence="4">
    <location>
        <begin position="44"/>
        <end position="168"/>
    </location>
</feature>
<evidence type="ECO:0000313" key="5">
    <source>
        <dbReference type="EMBL" id="POY72834.1"/>
    </source>
</evidence>